<proteinExistence type="inferred from homology"/>
<dbReference type="EC" id="6.3.2.1" evidence="8"/>
<organism evidence="9 10">
    <name type="scientific">Acetobacter pasteurianus (strain NBRC 105184 / IFO 3283-01)</name>
    <dbReference type="NCBI Taxonomy" id="634452"/>
    <lineage>
        <taxon>Bacteria</taxon>
        <taxon>Pseudomonadati</taxon>
        <taxon>Pseudomonadota</taxon>
        <taxon>Alphaproteobacteria</taxon>
        <taxon>Acetobacterales</taxon>
        <taxon>Acetobacteraceae</taxon>
        <taxon>Acetobacter</taxon>
    </lineage>
</organism>
<comment type="function">
    <text evidence="8">Catalyzes the condensation of pantoate with beta-alanine in an ATP-dependent reaction via a pantoyl-adenylate intermediate.</text>
</comment>
<feature type="binding site" evidence="8">
    <location>
        <begin position="94"/>
        <end position="101"/>
    </location>
    <ligand>
        <name>ATP</name>
        <dbReference type="ChEBI" id="CHEBI:30616"/>
    </ligand>
</feature>
<evidence type="ECO:0000256" key="1">
    <source>
        <dbReference type="ARBA" id="ARBA00004990"/>
    </source>
</evidence>
<dbReference type="EMBL" id="AP011121">
    <property type="protein sequence ID" value="BAI00074.1"/>
    <property type="molecule type" value="Genomic_DNA"/>
</dbReference>
<dbReference type="GO" id="GO:0005524">
    <property type="term" value="F:ATP binding"/>
    <property type="evidence" value="ECO:0007669"/>
    <property type="project" value="UniProtKB-KW"/>
</dbReference>
<dbReference type="CDD" id="cd00560">
    <property type="entry name" value="PanC"/>
    <property type="match status" value="1"/>
</dbReference>
<dbReference type="HOGENOM" id="CLU_047148_0_2_5"/>
<feature type="binding site" evidence="8">
    <location>
        <begin position="212"/>
        <end position="215"/>
    </location>
    <ligand>
        <name>ATP</name>
        <dbReference type="ChEBI" id="CHEBI:30616"/>
    </ligand>
</feature>
<dbReference type="NCBIfam" id="TIGR00018">
    <property type="entry name" value="panC"/>
    <property type="match status" value="1"/>
</dbReference>
<feature type="active site" description="Proton donor" evidence="8">
    <location>
        <position position="101"/>
    </location>
</feature>
<feature type="binding site" evidence="8">
    <location>
        <position position="241"/>
    </location>
    <ligand>
        <name>ATP</name>
        <dbReference type="ChEBI" id="CHEBI:30616"/>
    </ligand>
</feature>
<dbReference type="Proteomes" id="UP000000948">
    <property type="component" value="Chromosome"/>
</dbReference>
<gene>
    <name evidence="8" type="primary">panC</name>
    <name evidence="9" type="ordered locus">APA01_19480</name>
</gene>
<dbReference type="KEGG" id="apt:APA01_19480"/>
<dbReference type="InterPro" id="IPR042176">
    <property type="entry name" value="Pantoate_ligase_C"/>
</dbReference>
<evidence type="ECO:0000313" key="9">
    <source>
        <dbReference type="EMBL" id="BAI00074.1"/>
    </source>
</evidence>
<comment type="subcellular location">
    <subcellularLocation>
        <location evidence="8">Cytoplasm</location>
    </subcellularLocation>
</comment>
<accession>C7JD62</accession>
<dbReference type="UniPathway" id="UPA00028">
    <property type="reaction ID" value="UER00005"/>
</dbReference>
<dbReference type="Pfam" id="PF02569">
    <property type="entry name" value="Pantoate_ligase"/>
    <property type="match status" value="1"/>
</dbReference>
<dbReference type="AlphaFoldDB" id="C7JD62"/>
<dbReference type="Gene3D" id="3.30.1300.10">
    <property type="entry name" value="Pantoate-beta-alanine ligase, C-terminal domain"/>
    <property type="match status" value="1"/>
</dbReference>
<name>C7JD62_ACEP3</name>
<keyword evidence="3 8" id="KW-0436">Ligase</keyword>
<dbReference type="InterPro" id="IPR014729">
    <property type="entry name" value="Rossmann-like_a/b/a_fold"/>
</dbReference>
<feature type="binding site" evidence="8">
    <location>
        <begin position="249"/>
        <end position="252"/>
    </location>
    <ligand>
        <name>ATP</name>
        <dbReference type="ChEBI" id="CHEBI:30616"/>
    </ligand>
</feature>
<dbReference type="SUPFAM" id="SSF52374">
    <property type="entry name" value="Nucleotidylyl transferase"/>
    <property type="match status" value="1"/>
</dbReference>
<evidence type="ECO:0000313" key="10">
    <source>
        <dbReference type="Proteomes" id="UP000000948"/>
    </source>
</evidence>
<keyword evidence="6 8" id="KW-0067">ATP-binding</keyword>
<evidence type="ECO:0000256" key="7">
    <source>
        <dbReference type="ARBA" id="ARBA00048258"/>
    </source>
</evidence>
<dbReference type="InterPro" id="IPR003721">
    <property type="entry name" value="Pantoate_ligase"/>
</dbReference>
<comment type="similarity">
    <text evidence="2 8">Belongs to the pantothenate synthetase family.</text>
</comment>
<reference evidence="9 10" key="1">
    <citation type="journal article" date="2009" name="Nucleic Acids Res.">
        <title>Whole-genome analyses reveal genetic instability of Acetobacter pasteurianus.</title>
        <authorList>
            <person name="Azuma Y."/>
            <person name="Hosoyama A."/>
            <person name="Matsutani M."/>
            <person name="Furuya N."/>
            <person name="Horikawa H."/>
            <person name="Harada T."/>
            <person name="Hirakawa H."/>
            <person name="Kuhara S."/>
            <person name="Matsushita K."/>
            <person name="Fujita N."/>
            <person name="Shirai M."/>
        </authorList>
    </citation>
    <scope>NUCLEOTIDE SEQUENCE [LARGE SCALE GENOMIC DNA]</scope>
    <source>
        <strain evidence="10">NBRC 105184 / IFO 3283-01</strain>
    </source>
</reference>
<evidence type="ECO:0000256" key="8">
    <source>
        <dbReference type="HAMAP-Rule" id="MF_00158"/>
    </source>
</evidence>
<dbReference type="Gene3D" id="3.40.50.620">
    <property type="entry name" value="HUPs"/>
    <property type="match status" value="1"/>
</dbReference>
<evidence type="ECO:0000256" key="3">
    <source>
        <dbReference type="ARBA" id="ARBA00022598"/>
    </source>
</evidence>
<comment type="miscellaneous">
    <text evidence="8">The reaction proceeds by a bi uni uni bi ping pong mechanism.</text>
</comment>
<dbReference type="PANTHER" id="PTHR21299:SF1">
    <property type="entry name" value="PANTOATE--BETA-ALANINE LIGASE"/>
    <property type="match status" value="1"/>
</dbReference>
<feature type="binding site" evidence="8">
    <location>
        <position position="218"/>
    </location>
    <ligand>
        <name>(R)-pantoate</name>
        <dbReference type="ChEBI" id="CHEBI:15980"/>
    </ligand>
</feature>
<dbReference type="GO" id="GO:0015940">
    <property type="term" value="P:pantothenate biosynthetic process"/>
    <property type="evidence" value="ECO:0007669"/>
    <property type="project" value="UniProtKB-UniRule"/>
</dbReference>
<dbReference type="STRING" id="634452.APA01_19480"/>
<comment type="pathway">
    <text evidence="1 8">Cofactor biosynthesis; (R)-pantothenate biosynthesis; (R)-pantothenate from (R)-pantoate and beta-alanine: step 1/1.</text>
</comment>
<dbReference type="eggNOG" id="COG0414">
    <property type="taxonomic scope" value="Bacteria"/>
</dbReference>
<keyword evidence="4 8" id="KW-0566">Pantothenate biosynthesis</keyword>
<dbReference type="HAMAP" id="MF_00158">
    <property type="entry name" value="PanC"/>
    <property type="match status" value="1"/>
</dbReference>
<protein>
    <recommendedName>
        <fullName evidence="8">Pantothenate synthetase</fullName>
        <shortName evidence="8">PS</shortName>
        <ecNumber evidence="8">6.3.2.1</ecNumber>
    </recommendedName>
    <alternativeName>
        <fullName evidence="8">Pantoate--beta-alanine ligase</fullName>
    </alternativeName>
    <alternativeName>
        <fullName evidence="8">Pantoate-activating enzyme</fullName>
    </alternativeName>
</protein>
<feature type="binding site" evidence="8">
    <location>
        <position position="125"/>
    </location>
    <ligand>
        <name>(R)-pantoate</name>
        <dbReference type="ChEBI" id="CHEBI:15980"/>
    </ligand>
</feature>
<evidence type="ECO:0000256" key="2">
    <source>
        <dbReference type="ARBA" id="ARBA00009256"/>
    </source>
</evidence>
<sequence>MRLYSTNLGLFTLRKSTPSLITPSLTEVLFVSSGSKAVSTIHCSPTKLGAVFRLTKLLTVQDLIMQIIKTKAELAALSSSWQKEGQNIGFVPTMGALHAGHLSLINALDGKASRRIVSIFVNPIQFNNSSDFQHYPRGLEDDAALLRNTGKVDVLYAPDESQIYPPGFATRISVSGLDNMLCGGDRPGHFDGVATVVTKLFLQTRANIAAFGEKDYQQLCLIKRMVQDLDLPVDILPVPTLREADGLALSSRNRRLTPEQRQQAALLPQALKACLEAMKHGTSAESSLATCREALQQAGFHVHYLELRHAENLAPAPIAGKDTRLFVAASLGDIRLIDNMPFA</sequence>
<dbReference type="GO" id="GO:0005829">
    <property type="term" value="C:cytosol"/>
    <property type="evidence" value="ECO:0007669"/>
    <property type="project" value="TreeGrafter"/>
</dbReference>
<evidence type="ECO:0000256" key="5">
    <source>
        <dbReference type="ARBA" id="ARBA00022741"/>
    </source>
</evidence>
<comment type="catalytic activity">
    <reaction evidence="7 8">
        <text>(R)-pantoate + beta-alanine + ATP = (R)-pantothenate + AMP + diphosphate + H(+)</text>
        <dbReference type="Rhea" id="RHEA:10912"/>
        <dbReference type="ChEBI" id="CHEBI:15378"/>
        <dbReference type="ChEBI" id="CHEBI:15980"/>
        <dbReference type="ChEBI" id="CHEBI:29032"/>
        <dbReference type="ChEBI" id="CHEBI:30616"/>
        <dbReference type="ChEBI" id="CHEBI:33019"/>
        <dbReference type="ChEBI" id="CHEBI:57966"/>
        <dbReference type="ChEBI" id="CHEBI:456215"/>
        <dbReference type="EC" id="6.3.2.1"/>
    </reaction>
</comment>
<evidence type="ECO:0000256" key="6">
    <source>
        <dbReference type="ARBA" id="ARBA00022840"/>
    </source>
</evidence>
<comment type="subunit">
    <text evidence="8">Homodimer.</text>
</comment>
<dbReference type="PANTHER" id="PTHR21299">
    <property type="entry name" value="CYTIDYLATE KINASE/PANTOATE-BETA-ALANINE LIGASE"/>
    <property type="match status" value="1"/>
</dbReference>
<dbReference type="RefSeq" id="WP_014457157.1">
    <property type="nucleotide sequence ID" value="NC_013209.1"/>
</dbReference>
<keyword evidence="8" id="KW-0963">Cytoplasm</keyword>
<keyword evidence="5 8" id="KW-0547">Nucleotide-binding</keyword>
<feature type="binding site" evidence="8">
    <location>
        <position position="125"/>
    </location>
    <ligand>
        <name>beta-alanine</name>
        <dbReference type="ChEBI" id="CHEBI:57966"/>
    </ligand>
</feature>
<dbReference type="GO" id="GO:0004592">
    <property type="term" value="F:pantoate-beta-alanine ligase activity"/>
    <property type="evidence" value="ECO:0007669"/>
    <property type="project" value="UniProtKB-UniRule"/>
</dbReference>
<evidence type="ECO:0000256" key="4">
    <source>
        <dbReference type="ARBA" id="ARBA00022655"/>
    </source>
</evidence>